<dbReference type="Gene3D" id="3.40.1580.10">
    <property type="entry name" value="SMI1/KNR4-like"/>
    <property type="match status" value="1"/>
</dbReference>
<dbReference type="SUPFAM" id="SSF160631">
    <property type="entry name" value="SMI1/KNR4-like"/>
    <property type="match status" value="1"/>
</dbReference>
<keyword evidence="4" id="KW-1185">Reference proteome</keyword>
<dbReference type="InterPro" id="IPR037883">
    <property type="entry name" value="Knr4/Smi1-like_sf"/>
</dbReference>
<comment type="caution">
    <text evidence="3">The sequence shown here is derived from an EMBL/GenBank/DDBJ whole genome shotgun (WGS) entry which is preliminary data.</text>
</comment>
<proteinExistence type="predicted"/>
<dbReference type="AlphaFoldDB" id="A0A7W7NQC2"/>
<dbReference type="InterPro" id="IPR018958">
    <property type="entry name" value="Knr4/Smi1-like_dom"/>
</dbReference>
<feature type="domain" description="Knr4/Smi1-like" evidence="2">
    <location>
        <begin position="76"/>
        <end position="187"/>
    </location>
</feature>
<keyword evidence="1" id="KW-0812">Transmembrane</keyword>
<keyword evidence="1" id="KW-0472">Membrane</keyword>
<name>A0A7W7NQC2_9SPHN</name>
<dbReference type="RefSeq" id="WP_184163333.1">
    <property type="nucleotide sequence ID" value="NZ_JACHLN010000001.1"/>
</dbReference>
<organism evidence="3 4">
    <name type="scientific">Sphingomonas kyeonggiensis</name>
    <dbReference type="NCBI Taxonomy" id="1268553"/>
    <lineage>
        <taxon>Bacteria</taxon>
        <taxon>Pseudomonadati</taxon>
        <taxon>Pseudomonadota</taxon>
        <taxon>Alphaproteobacteria</taxon>
        <taxon>Sphingomonadales</taxon>
        <taxon>Sphingomonadaceae</taxon>
        <taxon>Sphingomonas</taxon>
    </lineage>
</organism>
<evidence type="ECO:0000256" key="1">
    <source>
        <dbReference type="SAM" id="Phobius"/>
    </source>
</evidence>
<feature type="transmembrane region" description="Helical" evidence="1">
    <location>
        <begin position="6"/>
        <end position="27"/>
    </location>
</feature>
<gene>
    <name evidence="3" type="ORF">HNP52_001016</name>
</gene>
<evidence type="ECO:0000259" key="2">
    <source>
        <dbReference type="Pfam" id="PF09346"/>
    </source>
</evidence>
<evidence type="ECO:0000313" key="4">
    <source>
        <dbReference type="Proteomes" id="UP000575241"/>
    </source>
</evidence>
<dbReference type="Pfam" id="PF09346">
    <property type="entry name" value="SMI1_KNR4"/>
    <property type="match status" value="1"/>
</dbReference>
<protein>
    <recommendedName>
        <fullName evidence="2">Knr4/Smi1-like domain-containing protein</fullName>
    </recommendedName>
</protein>
<keyword evidence="1" id="KW-1133">Transmembrane helix</keyword>
<reference evidence="3 4" key="1">
    <citation type="submission" date="2020-08" db="EMBL/GenBank/DDBJ databases">
        <title>Functional genomics of gut bacteria from endangered species of beetles.</title>
        <authorList>
            <person name="Carlos-Shanley C."/>
        </authorList>
    </citation>
    <scope>NUCLEOTIDE SEQUENCE [LARGE SCALE GENOMIC DNA]</scope>
    <source>
        <strain evidence="3 4">S00224</strain>
    </source>
</reference>
<accession>A0A7W7NQC2</accession>
<sequence length="198" mass="22358">MFSHWPWTSLVICVGVAVAYRAIVLLCGSRSVQTAQPLPKKRGTFEADPSALPHATLAAFWAYGGDYPVPYPDAEKVVRDLERRHGIVLPDDFRAYLLTTAPKDDQWDGTDMIWWSLSRVRSIPEEYEHSLKNPLIAAKAERYLFFADYCLWFWAWAICCEAGEDYGKVAIIGAGDRWVADSFTDFVKAYVGNPDSVN</sequence>
<dbReference type="Proteomes" id="UP000575241">
    <property type="component" value="Unassembled WGS sequence"/>
</dbReference>
<evidence type="ECO:0000313" key="3">
    <source>
        <dbReference type="EMBL" id="MBB4837965.1"/>
    </source>
</evidence>
<dbReference type="EMBL" id="JACHLN010000001">
    <property type="protein sequence ID" value="MBB4837965.1"/>
    <property type="molecule type" value="Genomic_DNA"/>
</dbReference>